<proteinExistence type="predicted"/>
<gene>
    <name evidence="1" type="ORF">KC01_LOCUS9307</name>
</gene>
<accession>A0AAV2JKC5</accession>
<reference evidence="1 2" key="1">
    <citation type="submission" date="2024-04" db="EMBL/GenBank/DDBJ databases">
        <authorList>
            <person name="Waldvogel A.-M."/>
            <person name="Schoenle A."/>
        </authorList>
    </citation>
    <scope>NUCLEOTIDE SEQUENCE [LARGE SCALE GENOMIC DNA]</scope>
</reference>
<name>A0AAV2JKC5_KNICA</name>
<organism evidence="1 2">
    <name type="scientific">Knipowitschia caucasica</name>
    <name type="common">Caucasian dwarf goby</name>
    <name type="synonym">Pomatoschistus caucasicus</name>
    <dbReference type="NCBI Taxonomy" id="637954"/>
    <lineage>
        <taxon>Eukaryota</taxon>
        <taxon>Metazoa</taxon>
        <taxon>Chordata</taxon>
        <taxon>Craniata</taxon>
        <taxon>Vertebrata</taxon>
        <taxon>Euteleostomi</taxon>
        <taxon>Actinopterygii</taxon>
        <taxon>Neopterygii</taxon>
        <taxon>Teleostei</taxon>
        <taxon>Neoteleostei</taxon>
        <taxon>Acanthomorphata</taxon>
        <taxon>Gobiaria</taxon>
        <taxon>Gobiiformes</taxon>
        <taxon>Gobioidei</taxon>
        <taxon>Gobiidae</taxon>
        <taxon>Gobiinae</taxon>
        <taxon>Knipowitschia</taxon>
    </lineage>
</organism>
<keyword evidence="2" id="KW-1185">Reference proteome</keyword>
<protein>
    <submittedName>
        <fullName evidence="1">Uncharacterized protein</fullName>
    </submittedName>
</protein>
<dbReference type="AlphaFoldDB" id="A0AAV2JKC5"/>
<evidence type="ECO:0000313" key="2">
    <source>
        <dbReference type="Proteomes" id="UP001497482"/>
    </source>
</evidence>
<dbReference type="EMBL" id="OZ035835">
    <property type="protein sequence ID" value="CAL1578084.1"/>
    <property type="molecule type" value="Genomic_DNA"/>
</dbReference>
<dbReference type="Proteomes" id="UP001497482">
    <property type="component" value="Chromosome 13"/>
</dbReference>
<evidence type="ECO:0000313" key="1">
    <source>
        <dbReference type="EMBL" id="CAL1578084.1"/>
    </source>
</evidence>
<sequence>MVLVRRGERVLFHRARSIGRDRHGAVREEGDTRLASQISRINPSDRWECSAVKYDNEVSSPTNEKPLTPFIKSRRLKFFLDVFCWDVEKDSVLF</sequence>